<reference evidence="3 4" key="1">
    <citation type="journal article" date="2024" name="Nat. Commun.">
        <title>Phylogenomics reveals the evolutionary origins of lichenization in chlorophyte algae.</title>
        <authorList>
            <person name="Puginier C."/>
            <person name="Libourel C."/>
            <person name="Otte J."/>
            <person name="Skaloud P."/>
            <person name="Haon M."/>
            <person name="Grisel S."/>
            <person name="Petersen M."/>
            <person name="Berrin J.G."/>
            <person name="Delaux P.M."/>
            <person name="Dal Grande F."/>
            <person name="Keller J."/>
        </authorList>
    </citation>
    <scope>NUCLEOTIDE SEQUENCE [LARGE SCALE GENOMIC DNA]</scope>
    <source>
        <strain evidence="3 4">SAG 216-7</strain>
    </source>
</reference>
<name>A0ABR2YH39_9CHLO</name>
<proteinExistence type="predicted"/>
<feature type="region of interest" description="Disordered" evidence="1">
    <location>
        <begin position="1"/>
        <end position="23"/>
    </location>
</feature>
<feature type="domain" description="UVR" evidence="2">
    <location>
        <begin position="53"/>
        <end position="88"/>
    </location>
</feature>
<dbReference type="PANTHER" id="PTHR34957">
    <property type="entry name" value="NUCLEAR TRANSPORT FACTOR 2 (NTF2) FAMILY PROTEIN"/>
    <property type="match status" value="1"/>
</dbReference>
<evidence type="ECO:0000259" key="2">
    <source>
        <dbReference type="PROSITE" id="PS50151"/>
    </source>
</evidence>
<evidence type="ECO:0000313" key="4">
    <source>
        <dbReference type="Proteomes" id="UP001491310"/>
    </source>
</evidence>
<accession>A0ABR2YH39</accession>
<organism evidence="3 4">
    <name type="scientific">Coccomyxa subellipsoidea</name>
    <dbReference type="NCBI Taxonomy" id="248742"/>
    <lineage>
        <taxon>Eukaryota</taxon>
        <taxon>Viridiplantae</taxon>
        <taxon>Chlorophyta</taxon>
        <taxon>core chlorophytes</taxon>
        <taxon>Trebouxiophyceae</taxon>
        <taxon>Trebouxiophyceae incertae sedis</taxon>
        <taxon>Coccomyxaceae</taxon>
        <taxon>Coccomyxa</taxon>
    </lineage>
</organism>
<dbReference type="Pfam" id="PF13474">
    <property type="entry name" value="SnoaL_3"/>
    <property type="match status" value="1"/>
</dbReference>
<dbReference type="PANTHER" id="PTHR34957:SF1">
    <property type="entry name" value="NUCLEAR TRANSPORT FACTOR 2 (NTF2) FAMILY PROTEIN"/>
    <property type="match status" value="1"/>
</dbReference>
<comment type="caution">
    <text evidence="3">The sequence shown here is derived from an EMBL/GenBank/DDBJ whole genome shotgun (WGS) entry which is preliminary data.</text>
</comment>
<dbReference type="Gene3D" id="3.10.450.50">
    <property type="match status" value="1"/>
</dbReference>
<dbReference type="EMBL" id="JALJOT010000012">
    <property type="protein sequence ID" value="KAK9905114.1"/>
    <property type="molecule type" value="Genomic_DNA"/>
</dbReference>
<dbReference type="InterPro" id="IPR037401">
    <property type="entry name" value="SnoaL-like"/>
</dbReference>
<dbReference type="SUPFAM" id="SSF54427">
    <property type="entry name" value="NTF2-like"/>
    <property type="match status" value="1"/>
</dbReference>
<dbReference type="Pfam" id="PF02151">
    <property type="entry name" value="UVR"/>
    <property type="match status" value="1"/>
</dbReference>
<evidence type="ECO:0000313" key="3">
    <source>
        <dbReference type="EMBL" id="KAK9905114.1"/>
    </source>
</evidence>
<sequence>MTTINQGSGHTNSPSGTLTFAPRTSGIRKCYRQQRQRRHCPSIRASVTERTEEVPLADLQVMLEDAVRQEDYQAAARLRDELMQRQSDGKAMVEEANRRFYDAFQRNDLKAMNDIWGQGEHVQCIHPAAACIAGRQNVMESWGMILREAPMSISLEDVRVYAGDTVAYVTCVEVMDAGDSRGRTAATNIFEKQEGRWVLVHHHGSPAPIFV</sequence>
<dbReference type="InterPro" id="IPR032710">
    <property type="entry name" value="NTF2-like_dom_sf"/>
</dbReference>
<keyword evidence="4" id="KW-1185">Reference proteome</keyword>
<gene>
    <name evidence="3" type="ORF">WJX75_009875</name>
</gene>
<evidence type="ECO:0000256" key="1">
    <source>
        <dbReference type="SAM" id="MobiDB-lite"/>
    </source>
</evidence>
<dbReference type="Proteomes" id="UP001491310">
    <property type="component" value="Unassembled WGS sequence"/>
</dbReference>
<feature type="compositionally biased region" description="Polar residues" evidence="1">
    <location>
        <begin position="1"/>
        <end position="18"/>
    </location>
</feature>
<dbReference type="PROSITE" id="PS50151">
    <property type="entry name" value="UVR"/>
    <property type="match status" value="1"/>
</dbReference>
<protein>
    <recommendedName>
        <fullName evidence="2">UVR domain-containing protein</fullName>
    </recommendedName>
</protein>
<dbReference type="InterPro" id="IPR001943">
    <property type="entry name" value="UVR_dom"/>
</dbReference>